<keyword evidence="5 9" id="KW-0479">Metal-binding</keyword>
<dbReference type="PANTHER" id="PTHR24305:SF29">
    <property type="entry name" value="BENZOATE-PARA-HYDROXYLASE"/>
    <property type="match status" value="1"/>
</dbReference>
<evidence type="ECO:0000256" key="10">
    <source>
        <dbReference type="RuleBase" id="RU000461"/>
    </source>
</evidence>
<organism evidence="12 13">
    <name type="scientific">Daedalea quercina L-15889</name>
    <dbReference type="NCBI Taxonomy" id="1314783"/>
    <lineage>
        <taxon>Eukaryota</taxon>
        <taxon>Fungi</taxon>
        <taxon>Dikarya</taxon>
        <taxon>Basidiomycota</taxon>
        <taxon>Agaricomycotina</taxon>
        <taxon>Agaricomycetes</taxon>
        <taxon>Polyporales</taxon>
        <taxon>Fomitopsis</taxon>
    </lineage>
</organism>
<evidence type="ECO:0000256" key="11">
    <source>
        <dbReference type="SAM" id="Phobius"/>
    </source>
</evidence>
<keyword evidence="4 9" id="KW-0349">Heme</keyword>
<dbReference type="Pfam" id="PF00067">
    <property type="entry name" value="p450"/>
    <property type="match status" value="1"/>
</dbReference>
<keyword evidence="8 10" id="KW-0503">Monooxygenase</keyword>
<evidence type="ECO:0000313" key="12">
    <source>
        <dbReference type="EMBL" id="KZT65615.1"/>
    </source>
</evidence>
<evidence type="ECO:0000256" key="3">
    <source>
        <dbReference type="ARBA" id="ARBA00010617"/>
    </source>
</evidence>
<dbReference type="GO" id="GO:0016705">
    <property type="term" value="F:oxidoreductase activity, acting on paired donors, with incorporation or reduction of molecular oxygen"/>
    <property type="evidence" value="ECO:0007669"/>
    <property type="project" value="InterPro"/>
</dbReference>
<evidence type="ECO:0000256" key="2">
    <source>
        <dbReference type="ARBA" id="ARBA00005179"/>
    </source>
</evidence>
<dbReference type="PRINTS" id="PR00385">
    <property type="entry name" value="P450"/>
</dbReference>
<dbReference type="GO" id="GO:0004497">
    <property type="term" value="F:monooxygenase activity"/>
    <property type="evidence" value="ECO:0007669"/>
    <property type="project" value="UniProtKB-KW"/>
</dbReference>
<comment type="pathway">
    <text evidence="2">Secondary metabolite biosynthesis.</text>
</comment>
<dbReference type="OrthoDB" id="1470350at2759"/>
<dbReference type="SUPFAM" id="SSF48264">
    <property type="entry name" value="Cytochrome P450"/>
    <property type="match status" value="1"/>
</dbReference>
<dbReference type="InterPro" id="IPR017972">
    <property type="entry name" value="Cyt_P450_CS"/>
</dbReference>
<accession>A0A165MFH4</accession>
<dbReference type="CDD" id="cd11061">
    <property type="entry name" value="CYP67-like"/>
    <property type="match status" value="1"/>
</dbReference>
<feature type="binding site" description="axial binding residue" evidence="9">
    <location>
        <position position="502"/>
    </location>
    <ligand>
        <name>heme</name>
        <dbReference type="ChEBI" id="CHEBI:30413"/>
    </ligand>
    <ligandPart>
        <name>Fe</name>
        <dbReference type="ChEBI" id="CHEBI:18248"/>
    </ligandPart>
</feature>
<keyword evidence="11" id="KW-0472">Membrane</keyword>
<dbReference type="Proteomes" id="UP000076727">
    <property type="component" value="Unassembled WGS sequence"/>
</dbReference>
<dbReference type="EMBL" id="KV429102">
    <property type="protein sequence ID" value="KZT65615.1"/>
    <property type="molecule type" value="Genomic_DNA"/>
</dbReference>
<dbReference type="InterPro" id="IPR001128">
    <property type="entry name" value="Cyt_P450"/>
</dbReference>
<sequence>MVVLEQLVIHLGDNPLLLLAILPAAVVLVKLVAYLTDPSGLRAYPGPFLAKFTDAWIFWVVCRNRWSATVEDLHNEHGPFVRLSPNHVSISDPRALTAIYGHSAGFLKSSFYEVFSSNFSVKNIFNTRSRAEHARKRRLEAHMFAPQSIRAVEPLSHVHVSELIRRWDDLFSHVGEAQKGGPVQGLFGASVWNVHDGRVWIDCMSWLNFWAFDTIGDLAFGLPFGMLKSGKDTAKVAKSSEEGFKAIERISQGGDALSIEEEDIPYIEFLGTRAEANARLAWLPPMWRLILQRLPAFHGNMTASKKLVALSVMAVARRVANPNPRQDMLQKLLDARDEEGNPLRPEELSAEAFVLIVAGSDTIANTTGGTMYYLSRDPRVQAKLQMELDAALASVDSEVAPYEVVKDLSYLDAVINEGQRLHSTVGAGLPREVPAGGATILGHHFKEGTWVSVPLYHLHRDESIWGSDAAEFRPERWTEASPERKKQMMDAFAPFSVGPRACIGRSLAIMQLHIIIASLLRRYDFVLKSDAPLRVRDSFARRPIDCVIGIRHRKHQGSVF</sequence>
<proteinExistence type="inferred from homology"/>
<evidence type="ECO:0000256" key="1">
    <source>
        <dbReference type="ARBA" id="ARBA00001971"/>
    </source>
</evidence>
<dbReference type="PRINTS" id="PR00463">
    <property type="entry name" value="EP450I"/>
</dbReference>
<comment type="similarity">
    <text evidence="3 10">Belongs to the cytochrome P450 family.</text>
</comment>
<keyword evidence="13" id="KW-1185">Reference proteome</keyword>
<protein>
    <submittedName>
        <fullName evidence="12">Cytochrome P450</fullName>
    </submittedName>
</protein>
<dbReference type="GO" id="GO:0020037">
    <property type="term" value="F:heme binding"/>
    <property type="evidence" value="ECO:0007669"/>
    <property type="project" value="InterPro"/>
</dbReference>
<dbReference type="AlphaFoldDB" id="A0A165MFH4"/>
<comment type="cofactor">
    <cofactor evidence="1 9">
        <name>heme</name>
        <dbReference type="ChEBI" id="CHEBI:30413"/>
    </cofactor>
</comment>
<reference evidence="12 13" key="1">
    <citation type="journal article" date="2016" name="Mol. Biol. Evol.">
        <title>Comparative Genomics of Early-Diverging Mushroom-Forming Fungi Provides Insights into the Origins of Lignocellulose Decay Capabilities.</title>
        <authorList>
            <person name="Nagy L.G."/>
            <person name="Riley R."/>
            <person name="Tritt A."/>
            <person name="Adam C."/>
            <person name="Daum C."/>
            <person name="Floudas D."/>
            <person name="Sun H."/>
            <person name="Yadav J.S."/>
            <person name="Pangilinan J."/>
            <person name="Larsson K.H."/>
            <person name="Matsuura K."/>
            <person name="Barry K."/>
            <person name="Labutti K."/>
            <person name="Kuo R."/>
            <person name="Ohm R.A."/>
            <person name="Bhattacharya S.S."/>
            <person name="Shirouzu T."/>
            <person name="Yoshinaga Y."/>
            <person name="Martin F.M."/>
            <person name="Grigoriev I.V."/>
            <person name="Hibbett D.S."/>
        </authorList>
    </citation>
    <scope>NUCLEOTIDE SEQUENCE [LARGE SCALE GENOMIC DNA]</scope>
    <source>
        <strain evidence="12 13">L-15889</strain>
    </source>
</reference>
<dbReference type="InterPro" id="IPR036396">
    <property type="entry name" value="Cyt_P450_sf"/>
</dbReference>
<evidence type="ECO:0000256" key="5">
    <source>
        <dbReference type="ARBA" id="ARBA00022723"/>
    </source>
</evidence>
<dbReference type="PANTHER" id="PTHR24305">
    <property type="entry name" value="CYTOCHROME P450"/>
    <property type="match status" value="1"/>
</dbReference>
<feature type="transmembrane region" description="Helical" evidence="11">
    <location>
        <begin position="16"/>
        <end position="35"/>
    </location>
</feature>
<dbReference type="InterPro" id="IPR002401">
    <property type="entry name" value="Cyt_P450_E_grp-I"/>
</dbReference>
<evidence type="ECO:0000256" key="9">
    <source>
        <dbReference type="PIRSR" id="PIRSR602401-1"/>
    </source>
</evidence>
<keyword evidence="11" id="KW-1133">Transmembrane helix</keyword>
<evidence type="ECO:0000256" key="6">
    <source>
        <dbReference type="ARBA" id="ARBA00023002"/>
    </source>
</evidence>
<evidence type="ECO:0000256" key="8">
    <source>
        <dbReference type="ARBA" id="ARBA00023033"/>
    </source>
</evidence>
<dbReference type="InterPro" id="IPR050121">
    <property type="entry name" value="Cytochrome_P450_monoxygenase"/>
</dbReference>
<dbReference type="PROSITE" id="PS00086">
    <property type="entry name" value="CYTOCHROME_P450"/>
    <property type="match status" value="1"/>
</dbReference>
<dbReference type="Gene3D" id="1.10.630.10">
    <property type="entry name" value="Cytochrome P450"/>
    <property type="match status" value="1"/>
</dbReference>
<evidence type="ECO:0000313" key="13">
    <source>
        <dbReference type="Proteomes" id="UP000076727"/>
    </source>
</evidence>
<dbReference type="GO" id="GO:0005506">
    <property type="term" value="F:iron ion binding"/>
    <property type="evidence" value="ECO:0007669"/>
    <property type="project" value="InterPro"/>
</dbReference>
<keyword evidence="7 9" id="KW-0408">Iron</keyword>
<dbReference type="STRING" id="1314783.A0A165MFH4"/>
<keyword evidence="6 10" id="KW-0560">Oxidoreductase</keyword>
<evidence type="ECO:0000256" key="7">
    <source>
        <dbReference type="ARBA" id="ARBA00023004"/>
    </source>
</evidence>
<keyword evidence="11" id="KW-0812">Transmembrane</keyword>
<gene>
    <name evidence="12" type="ORF">DAEQUDRAFT_676424</name>
</gene>
<name>A0A165MFH4_9APHY</name>
<evidence type="ECO:0000256" key="4">
    <source>
        <dbReference type="ARBA" id="ARBA00022617"/>
    </source>
</evidence>